<evidence type="ECO:0000256" key="1">
    <source>
        <dbReference type="SAM" id="MobiDB-lite"/>
    </source>
</evidence>
<dbReference type="AlphaFoldDB" id="A0A151IDN5"/>
<name>A0A151IDN5_9HYME</name>
<reference evidence="2 3" key="1">
    <citation type="submission" date="2016-03" db="EMBL/GenBank/DDBJ databases">
        <title>Cyphomyrmex costatus WGS genome.</title>
        <authorList>
            <person name="Nygaard S."/>
            <person name="Hu H."/>
            <person name="Boomsma J."/>
            <person name="Zhang G."/>
        </authorList>
    </citation>
    <scope>NUCLEOTIDE SEQUENCE [LARGE SCALE GENOMIC DNA]</scope>
    <source>
        <strain evidence="2">MS0001</strain>
        <tissue evidence="2">Whole body</tissue>
    </source>
</reference>
<proteinExistence type="predicted"/>
<keyword evidence="3" id="KW-1185">Reference proteome</keyword>
<dbReference type="Proteomes" id="UP000078542">
    <property type="component" value="Unassembled WGS sequence"/>
</dbReference>
<accession>A0A151IDN5</accession>
<dbReference type="EMBL" id="KQ977926">
    <property type="protein sequence ID" value="KYM98798.1"/>
    <property type="molecule type" value="Genomic_DNA"/>
</dbReference>
<gene>
    <name evidence="2" type="ORF">ALC62_10487</name>
</gene>
<sequence length="431" mass="47477">MKLLDTRRHRTTQTDGALTIALSYRLPLIIDTDRGSPDPNFVVTRLYEDTPQEAAQGFDSEATNERTVHASSSAGTVYTLHVYIEVSIRKYLQCISPNFEDWTNYGSICCAWYCTKRKTAMPNLCLSSAAATIGTTTTTARTTAITSTTTSTTLSSGTSSSSSSSGSGSGGSSSSTSSTSSSNSTAVRYHLLDFVTSLFLSSSPSLILLSLSSTRRGAQHPRPPRLVAPTLSRAPRRLVLLRCRCRSTDCFPRKVETRVTQPYIDFQLVKGRPWRKLCVACHHESPQVLETFVATAATVNAVVLFGFYTTLYRRAILVLRARVGSLVPSLAREYRVASRACSRSFARLANVKRSISSHRRLSNAFARNAFEKKKEEKKKVPKKKTRLRIRCGRRFTGDHVVDSILPSSSPPPPVLCDDDSLRVMTVAGVRR</sequence>
<organism evidence="2 3">
    <name type="scientific">Cyphomyrmex costatus</name>
    <dbReference type="NCBI Taxonomy" id="456900"/>
    <lineage>
        <taxon>Eukaryota</taxon>
        <taxon>Metazoa</taxon>
        <taxon>Ecdysozoa</taxon>
        <taxon>Arthropoda</taxon>
        <taxon>Hexapoda</taxon>
        <taxon>Insecta</taxon>
        <taxon>Pterygota</taxon>
        <taxon>Neoptera</taxon>
        <taxon>Endopterygota</taxon>
        <taxon>Hymenoptera</taxon>
        <taxon>Apocrita</taxon>
        <taxon>Aculeata</taxon>
        <taxon>Formicoidea</taxon>
        <taxon>Formicidae</taxon>
        <taxon>Myrmicinae</taxon>
        <taxon>Cyphomyrmex</taxon>
    </lineage>
</organism>
<protein>
    <submittedName>
        <fullName evidence="2">Uncharacterized protein</fullName>
    </submittedName>
</protein>
<feature type="region of interest" description="Disordered" evidence="1">
    <location>
        <begin position="147"/>
        <end position="182"/>
    </location>
</feature>
<evidence type="ECO:0000313" key="2">
    <source>
        <dbReference type="EMBL" id="KYM98798.1"/>
    </source>
</evidence>
<evidence type="ECO:0000313" key="3">
    <source>
        <dbReference type="Proteomes" id="UP000078542"/>
    </source>
</evidence>